<proteinExistence type="inferred from homology"/>
<evidence type="ECO:0000313" key="3">
    <source>
        <dbReference type="Proteomes" id="UP000035720"/>
    </source>
</evidence>
<dbReference type="Pfam" id="PF02622">
    <property type="entry name" value="DUF179"/>
    <property type="match status" value="1"/>
</dbReference>
<protein>
    <submittedName>
        <fullName evidence="2">Uncharacterized protein</fullName>
    </submittedName>
</protein>
<name>A0A077MCX8_9MICO</name>
<dbReference type="EMBL" id="CAJC01000102">
    <property type="protein sequence ID" value="CCI52638.1"/>
    <property type="molecule type" value="Genomic_DNA"/>
</dbReference>
<dbReference type="PANTHER" id="PTHR30327:SF1">
    <property type="entry name" value="UPF0301 PROTEIN YQGE"/>
    <property type="match status" value="1"/>
</dbReference>
<gene>
    <name evidence="2" type="ORF">BN13_1900008</name>
</gene>
<keyword evidence="3" id="KW-1185">Reference proteome</keyword>
<organism evidence="2 3">
    <name type="scientific">Nostocoides jenkinsii Ben 74</name>
    <dbReference type="NCBI Taxonomy" id="1193518"/>
    <lineage>
        <taxon>Bacteria</taxon>
        <taxon>Bacillati</taxon>
        <taxon>Actinomycetota</taxon>
        <taxon>Actinomycetes</taxon>
        <taxon>Micrococcales</taxon>
        <taxon>Intrasporangiaceae</taxon>
        <taxon>Nostocoides</taxon>
    </lineage>
</organism>
<comment type="caution">
    <text evidence="2">The sequence shown here is derived from an EMBL/GenBank/DDBJ whole genome shotgun (WGS) entry which is preliminary data.</text>
</comment>
<sequence length="186" mass="19649">MTGHADLTGKLLVATPEISEGVFRRSVVLLLHHGEDGAQGIILGQPLDTLVSALLPTWSEPVLDDPHAYFGGPVQTDSALGVAALVEGRGDTGVARLYGDLGLVDLDADPEVVTNQVSAMRVFVGYAGWSAGQLEGEITSGSWFVVDRRPGDVLHEAGPALWSRVLARQPGPLGWMATYPDDPSLN</sequence>
<dbReference type="InterPro" id="IPR003774">
    <property type="entry name" value="AlgH-like"/>
</dbReference>
<dbReference type="OrthoDB" id="9807486at2"/>
<dbReference type="AlphaFoldDB" id="A0A077MCX8"/>
<dbReference type="Gene3D" id="3.40.1740.10">
    <property type="entry name" value="VC0467-like"/>
    <property type="match status" value="1"/>
</dbReference>
<evidence type="ECO:0000313" key="2">
    <source>
        <dbReference type="EMBL" id="CCI52638.1"/>
    </source>
</evidence>
<dbReference type="STRING" id="1193518.BN13_1900008"/>
<dbReference type="SUPFAM" id="SSF143456">
    <property type="entry name" value="VC0467-like"/>
    <property type="match status" value="1"/>
</dbReference>
<dbReference type="RefSeq" id="WP_048548553.1">
    <property type="nucleotide sequence ID" value="NZ_HF571038.1"/>
</dbReference>
<evidence type="ECO:0000256" key="1">
    <source>
        <dbReference type="ARBA" id="ARBA00009600"/>
    </source>
</evidence>
<dbReference type="PANTHER" id="PTHR30327">
    <property type="entry name" value="UNCHARACTERIZED PROTEIN YQGE"/>
    <property type="match status" value="1"/>
</dbReference>
<comment type="similarity">
    <text evidence="1">Belongs to the UPF0301 (AlgH) family.</text>
</comment>
<dbReference type="GO" id="GO:0005829">
    <property type="term" value="C:cytosol"/>
    <property type="evidence" value="ECO:0007669"/>
    <property type="project" value="TreeGrafter"/>
</dbReference>
<reference evidence="2 3" key="1">
    <citation type="journal article" date="2013" name="ISME J.">
        <title>A metabolic model for members of the genus Tetrasphaera involved in enhanced biological phosphorus removal.</title>
        <authorList>
            <person name="Kristiansen R."/>
            <person name="Nguyen H.T.T."/>
            <person name="Saunders A.M."/>
            <person name="Nielsen J.L."/>
            <person name="Wimmer R."/>
            <person name="Le V.Q."/>
            <person name="McIlroy S.J."/>
            <person name="Petrovski S."/>
            <person name="Seviour R.J."/>
            <person name="Calteau A."/>
            <person name="Nielsen K.L."/>
            <person name="Nielsen P.H."/>
        </authorList>
    </citation>
    <scope>NUCLEOTIDE SEQUENCE [LARGE SCALE GENOMIC DNA]</scope>
    <source>
        <strain evidence="2 3">Ben 74</strain>
    </source>
</reference>
<accession>A0A077MCX8</accession>
<dbReference type="Proteomes" id="UP000035720">
    <property type="component" value="Unassembled WGS sequence"/>
</dbReference>